<proteinExistence type="predicted"/>
<evidence type="ECO:0000313" key="3">
    <source>
        <dbReference type="EMBL" id="MFC6635006.1"/>
    </source>
</evidence>
<dbReference type="Pfam" id="PF01035">
    <property type="entry name" value="DNA_binding_1"/>
    <property type="match status" value="1"/>
</dbReference>
<evidence type="ECO:0000256" key="1">
    <source>
        <dbReference type="ARBA" id="ARBA00022763"/>
    </source>
</evidence>
<gene>
    <name evidence="3" type="ORF">ACFQBM_17085</name>
</gene>
<keyword evidence="4" id="KW-1185">Reference proteome</keyword>
<evidence type="ECO:0000313" key="4">
    <source>
        <dbReference type="Proteomes" id="UP001596425"/>
    </source>
</evidence>
<keyword evidence="1" id="KW-0227">DNA damage</keyword>
<dbReference type="InterPro" id="IPR036217">
    <property type="entry name" value="MethylDNA_cys_MeTrfase_DNAb"/>
</dbReference>
<feature type="domain" description="Methylated-DNA-[protein]-cysteine S-methyltransferase DNA binding" evidence="2">
    <location>
        <begin position="14"/>
        <end position="91"/>
    </location>
</feature>
<dbReference type="PANTHER" id="PTHR42942:SF1">
    <property type="entry name" value="ALKYLTRANSFERASE-LIKE PROTEIN 1"/>
    <property type="match status" value="1"/>
</dbReference>
<dbReference type="PANTHER" id="PTHR42942">
    <property type="entry name" value="6-O-METHYLGUANINE DNA METHYLTRANSFERASE"/>
    <property type="match status" value="1"/>
</dbReference>
<reference evidence="4" key="1">
    <citation type="journal article" date="2019" name="Int. J. Syst. Evol. Microbiol.">
        <title>The Global Catalogue of Microorganisms (GCM) 10K type strain sequencing project: providing services to taxonomists for standard genome sequencing and annotation.</title>
        <authorList>
            <consortium name="The Broad Institute Genomics Platform"/>
            <consortium name="The Broad Institute Genome Sequencing Center for Infectious Disease"/>
            <person name="Wu L."/>
            <person name="Ma J."/>
        </authorList>
    </citation>
    <scope>NUCLEOTIDE SEQUENCE [LARGE SCALE GENOMIC DNA]</scope>
    <source>
        <strain evidence="4">CGMCC 1.13718</strain>
    </source>
</reference>
<dbReference type="Gene3D" id="1.10.10.10">
    <property type="entry name" value="Winged helix-like DNA-binding domain superfamily/Winged helix DNA-binding domain"/>
    <property type="match status" value="1"/>
</dbReference>
<sequence>MGKNAQTDGNDAISRICRVLASVPRGRVITYGDLAEMAGYPRAARLAGQTLRKLPRDTRLPWHRVINAQGRISLPEPGAQRQRERLEREGITLLKGRVELAKYRWQP</sequence>
<dbReference type="InterPro" id="IPR036388">
    <property type="entry name" value="WH-like_DNA-bd_sf"/>
</dbReference>
<dbReference type="CDD" id="cd06445">
    <property type="entry name" value="ATase"/>
    <property type="match status" value="1"/>
</dbReference>
<accession>A0ABW1YR37</accession>
<protein>
    <submittedName>
        <fullName evidence="3">MGMT family protein</fullName>
    </submittedName>
</protein>
<dbReference type="SUPFAM" id="SSF46767">
    <property type="entry name" value="Methylated DNA-protein cysteine methyltransferase, C-terminal domain"/>
    <property type="match status" value="1"/>
</dbReference>
<organism evidence="3 4">
    <name type="scientific">Microbulbifer taiwanensis</name>
    <dbReference type="NCBI Taxonomy" id="986746"/>
    <lineage>
        <taxon>Bacteria</taxon>
        <taxon>Pseudomonadati</taxon>
        <taxon>Pseudomonadota</taxon>
        <taxon>Gammaproteobacteria</taxon>
        <taxon>Cellvibrionales</taxon>
        <taxon>Microbulbiferaceae</taxon>
        <taxon>Microbulbifer</taxon>
    </lineage>
</organism>
<comment type="caution">
    <text evidence="3">The sequence shown here is derived from an EMBL/GenBank/DDBJ whole genome shotgun (WGS) entry which is preliminary data.</text>
</comment>
<dbReference type="Proteomes" id="UP001596425">
    <property type="component" value="Unassembled WGS sequence"/>
</dbReference>
<dbReference type="InterPro" id="IPR014048">
    <property type="entry name" value="MethylDNA_cys_MeTrfase_DNA-bd"/>
</dbReference>
<evidence type="ECO:0000259" key="2">
    <source>
        <dbReference type="Pfam" id="PF01035"/>
    </source>
</evidence>
<dbReference type="InterPro" id="IPR052520">
    <property type="entry name" value="ATL_DNA_repair"/>
</dbReference>
<dbReference type="RefSeq" id="WP_193190912.1">
    <property type="nucleotide sequence ID" value="NZ_JACZFR010000016.1"/>
</dbReference>
<name>A0ABW1YR37_9GAMM</name>
<dbReference type="EMBL" id="JBHSVR010000001">
    <property type="protein sequence ID" value="MFC6635006.1"/>
    <property type="molecule type" value="Genomic_DNA"/>
</dbReference>